<feature type="domain" description="EF-hand" evidence="3">
    <location>
        <begin position="54"/>
        <end position="89"/>
    </location>
</feature>
<dbReference type="GO" id="GO:0005509">
    <property type="term" value="F:calcium ion binding"/>
    <property type="evidence" value="ECO:0007669"/>
    <property type="project" value="InterPro"/>
</dbReference>
<dbReference type="PROSITE" id="PS50222">
    <property type="entry name" value="EF_HAND_2"/>
    <property type="match status" value="1"/>
</dbReference>
<dbReference type="InterPro" id="IPR018247">
    <property type="entry name" value="EF_Hand_1_Ca_BS"/>
</dbReference>
<dbReference type="EMBL" id="APMP01000025">
    <property type="protein sequence ID" value="ENZ80840.1"/>
    <property type="molecule type" value="Genomic_DNA"/>
</dbReference>
<proteinExistence type="predicted"/>
<dbReference type="Pfam" id="PF13202">
    <property type="entry name" value="EF-hand_5"/>
    <property type="match status" value="1"/>
</dbReference>
<dbReference type="eggNOG" id="ENOG5033DFF">
    <property type="taxonomic scope" value="Bacteria"/>
</dbReference>
<name>R0CWZ0_CAUVI</name>
<dbReference type="SUPFAM" id="SSF47473">
    <property type="entry name" value="EF-hand"/>
    <property type="match status" value="1"/>
</dbReference>
<dbReference type="Pfam" id="PF00036">
    <property type="entry name" value="EF-hand_1"/>
    <property type="match status" value="1"/>
</dbReference>
<dbReference type="InterPro" id="IPR002048">
    <property type="entry name" value="EF_hand_dom"/>
</dbReference>
<dbReference type="Proteomes" id="UP000013063">
    <property type="component" value="Unassembled WGS sequence"/>
</dbReference>
<dbReference type="PATRIC" id="fig|1292034.3.peg.3247"/>
<evidence type="ECO:0000313" key="5">
    <source>
        <dbReference type="Proteomes" id="UP000013063"/>
    </source>
</evidence>
<feature type="chain" id="PRO_5004339293" description="EF-hand domain-containing protein" evidence="2">
    <location>
        <begin position="23"/>
        <end position="113"/>
    </location>
</feature>
<dbReference type="Gene3D" id="1.10.238.10">
    <property type="entry name" value="EF-hand"/>
    <property type="match status" value="1"/>
</dbReference>
<dbReference type="STRING" id="1292034.OR37_03275"/>
<feature type="region of interest" description="Disordered" evidence="1">
    <location>
        <begin position="85"/>
        <end position="113"/>
    </location>
</feature>
<evidence type="ECO:0000256" key="2">
    <source>
        <dbReference type="SAM" id="SignalP"/>
    </source>
</evidence>
<dbReference type="SMART" id="SM00054">
    <property type="entry name" value="EFh"/>
    <property type="match status" value="2"/>
</dbReference>
<dbReference type="AlphaFoldDB" id="R0CWZ0"/>
<sequence length="113" mass="12119" precursor="true">MRRTLLVALATLTTLAGGVALAQDGPPRGMPAPEDIFKRWDTNNDGVVDLAEWKAAGRPEERFAMIDANKDGKITLDELKAAFEKMRQRRMQQGGGEGGPPPGPPPGGMPPQN</sequence>
<evidence type="ECO:0000256" key="1">
    <source>
        <dbReference type="SAM" id="MobiDB-lite"/>
    </source>
</evidence>
<dbReference type="CDD" id="cd00051">
    <property type="entry name" value="EFh"/>
    <property type="match status" value="1"/>
</dbReference>
<protein>
    <recommendedName>
        <fullName evidence="3">EF-hand domain-containing protein</fullName>
    </recommendedName>
</protein>
<evidence type="ECO:0000313" key="4">
    <source>
        <dbReference type="EMBL" id="ENZ80840.1"/>
    </source>
</evidence>
<accession>R0CWZ0</accession>
<keyword evidence="5" id="KW-1185">Reference proteome</keyword>
<dbReference type="PROSITE" id="PS00018">
    <property type="entry name" value="EF_HAND_1"/>
    <property type="match status" value="1"/>
</dbReference>
<dbReference type="InterPro" id="IPR011992">
    <property type="entry name" value="EF-hand-dom_pair"/>
</dbReference>
<dbReference type="OrthoDB" id="113323at2"/>
<comment type="caution">
    <text evidence="4">The sequence shown here is derived from an EMBL/GenBank/DDBJ whole genome shotgun (WGS) entry which is preliminary data.</text>
</comment>
<feature type="compositionally biased region" description="Pro residues" evidence="1">
    <location>
        <begin position="99"/>
        <end position="113"/>
    </location>
</feature>
<reference evidence="4 5" key="1">
    <citation type="journal article" date="2013" name="Genome Announc.">
        <title>Draft Genome Sequence for Caulobacter sp. Strain OR37, a Bacterium Tolerant to Heavy Metals.</title>
        <authorList>
            <person name="Utturkar S.M."/>
            <person name="Bollmann A."/>
            <person name="Brzoska R.M."/>
            <person name="Klingeman D.M."/>
            <person name="Epstein S.E."/>
            <person name="Palumbo A.V."/>
            <person name="Brown S.D."/>
        </authorList>
    </citation>
    <scope>NUCLEOTIDE SEQUENCE [LARGE SCALE GENOMIC DNA]</scope>
    <source>
        <strain evidence="4 5">OR37</strain>
    </source>
</reference>
<gene>
    <name evidence="4" type="ORF">OR37_03275</name>
</gene>
<feature type="signal peptide" evidence="2">
    <location>
        <begin position="1"/>
        <end position="22"/>
    </location>
</feature>
<dbReference type="RefSeq" id="WP_004622199.1">
    <property type="nucleotide sequence ID" value="NZ_APMP01000025.1"/>
</dbReference>
<keyword evidence="2" id="KW-0732">Signal</keyword>
<evidence type="ECO:0000259" key="3">
    <source>
        <dbReference type="PROSITE" id="PS50222"/>
    </source>
</evidence>
<organism evidence="4 5">
    <name type="scientific">Caulobacter vibrioides OR37</name>
    <dbReference type="NCBI Taxonomy" id="1292034"/>
    <lineage>
        <taxon>Bacteria</taxon>
        <taxon>Pseudomonadati</taxon>
        <taxon>Pseudomonadota</taxon>
        <taxon>Alphaproteobacteria</taxon>
        <taxon>Caulobacterales</taxon>
        <taxon>Caulobacteraceae</taxon>
        <taxon>Caulobacter</taxon>
    </lineage>
</organism>